<feature type="compositionally biased region" description="Basic and acidic residues" evidence="1">
    <location>
        <begin position="25"/>
        <end position="35"/>
    </location>
</feature>
<comment type="caution">
    <text evidence="2">The sequence shown here is derived from an EMBL/GenBank/DDBJ whole genome shotgun (WGS) entry which is preliminary data.</text>
</comment>
<feature type="compositionally biased region" description="Basic and acidic residues" evidence="1">
    <location>
        <begin position="196"/>
        <end position="206"/>
    </location>
</feature>
<feature type="region of interest" description="Disordered" evidence="1">
    <location>
        <begin position="1"/>
        <end position="68"/>
    </location>
</feature>
<feature type="region of interest" description="Disordered" evidence="1">
    <location>
        <begin position="173"/>
        <end position="206"/>
    </location>
</feature>
<keyword evidence="3" id="KW-1185">Reference proteome</keyword>
<dbReference type="Proteomes" id="UP001515480">
    <property type="component" value="Unassembled WGS sequence"/>
</dbReference>
<feature type="compositionally biased region" description="Polar residues" evidence="1">
    <location>
        <begin position="52"/>
        <end position="61"/>
    </location>
</feature>
<organism evidence="2 3">
    <name type="scientific">Prymnesium parvum</name>
    <name type="common">Toxic golden alga</name>
    <dbReference type="NCBI Taxonomy" id="97485"/>
    <lineage>
        <taxon>Eukaryota</taxon>
        <taxon>Haptista</taxon>
        <taxon>Haptophyta</taxon>
        <taxon>Prymnesiophyceae</taxon>
        <taxon>Prymnesiales</taxon>
        <taxon>Prymnesiaceae</taxon>
        <taxon>Prymnesium</taxon>
    </lineage>
</organism>
<evidence type="ECO:0000313" key="3">
    <source>
        <dbReference type="Proteomes" id="UP001515480"/>
    </source>
</evidence>
<dbReference type="EMBL" id="JBGBPQ010000001">
    <property type="protein sequence ID" value="KAL1530887.1"/>
    <property type="molecule type" value="Genomic_DNA"/>
</dbReference>
<gene>
    <name evidence="2" type="ORF">AB1Y20_001779</name>
</gene>
<name>A0AB34KBT8_PRYPA</name>
<reference evidence="2 3" key="1">
    <citation type="journal article" date="2024" name="Science">
        <title>Giant polyketide synthase enzymes in the biosynthesis of giant marine polyether toxins.</title>
        <authorList>
            <person name="Fallon T.R."/>
            <person name="Shende V.V."/>
            <person name="Wierzbicki I.H."/>
            <person name="Pendleton A.L."/>
            <person name="Watervoot N.F."/>
            <person name="Auber R.P."/>
            <person name="Gonzalez D.J."/>
            <person name="Wisecaver J.H."/>
            <person name="Moore B.S."/>
        </authorList>
    </citation>
    <scope>NUCLEOTIDE SEQUENCE [LARGE SCALE GENOMIC DNA]</scope>
    <source>
        <strain evidence="2 3">12B1</strain>
    </source>
</reference>
<dbReference type="AlphaFoldDB" id="A0AB34KBT8"/>
<evidence type="ECO:0000313" key="2">
    <source>
        <dbReference type="EMBL" id="KAL1530887.1"/>
    </source>
</evidence>
<protein>
    <submittedName>
        <fullName evidence="2">Uncharacterized protein</fullName>
    </submittedName>
</protein>
<evidence type="ECO:0000256" key="1">
    <source>
        <dbReference type="SAM" id="MobiDB-lite"/>
    </source>
</evidence>
<sequence>MPRVLLATDAEGNAKVVTIPSPTRESVERESESGHGEAPVGLTRVPEVAQPEESTTASSSYPRLDEESLPGVAPRALVAMKAERGRSSRASAVEEVEAFQAGGDKRLAAPSAEAVGPAIDEEFVMVSRPREVEEIDTERPPARDGKVSRRELCKQLTWLLNLGLPALQVVPGAMETSDEVEVKEEPDLMRRKRRASFKEESGRRSK</sequence>
<proteinExistence type="predicted"/>
<accession>A0AB34KBT8</accession>